<evidence type="ECO:0000256" key="1">
    <source>
        <dbReference type="SAM" id="MobiDB-lite"/>
    </source>
</evidence>
<accession>A0A2V1EAR3</accession>
<gene>
    <name evidence="2" type="ORF">DM02DRAFT_666779</name>
</gene>
<keyword evidence="3" id="KW-1185">Reference proteome</keyword>
<proteinExistence type="predicted"/>
<feature type="region of interest" description="Disordered" evidence="1">
    <location>
        <begin position="1"/>
        <end position="32"/>
    </location>
</feature>
<name>A0A2V1EAR3_9PLEO</name>
<reference evidence="2 3" key="1">
    <citation type="journal article" date="2018" name="Sci. Rep.">
        <title>Comparative genomics provides insights into the lifestyle and reveals functional heterogeneity of dark septate endophytic fungi.</title>
        <authorList>
            <person name="Knapp D.G."/>
            <person name="Nemeth J.B."/>
            <person name="Barry K."/>
            <person name="Hainaut M."/>
            <person name="Henrissat B."/>
            <person name="Johnson J."/>
            <person name="Kuo A."/>
            <person name="Lim J.H.P."/>
            <person name="Lipzen A."/>
            <person name="Nolan M."/>
            <person name="Ohm R.A."/>
            <person name="Tamas L."/>
            <person name="Grigoriev I.V."/>
            <person name="Spatafora J.W."/>
            <person name="Nagy L.G."/>
            <person name="Kovacs G.M."/>
        </authorList>
    </citation>
    <scope>NUCLEOTIDE SEQUENCE [LARGE SCALE GENOMIC DNA]</scope>
    <source>
        <strain evidence="2 3">DSE2036</strain>
    </source>
</reference>
<sequence>MPAALPRASFEPIPPDTSAAMPAARPRASFEPIPPDFDVRTFVETTDNFRYADRISYKIIANNGID</sequence>
<dbReference type="AlphaFoldDB" id="A0A2V1EAR3"/>
<organism evidence="2 3">
    <name type="scientific">Periconia macrospinosa</name>
    <dbReference type="NCBI Taxonomy" id="97972"/>
    <lineage>
        <taxon>Eukaryota</taxon>
        <taxon>Fungi</taxon>
        <taxon>Dikarya</taxon>
        <taxon>Ascomycota</taxon>
        <taxon>Pezizomycotina</taxon>
        <taxon>Dothideomycetes</taxon>
        <taxon>Pleosporomycetidae</taxon>
        <taxon>Pleosporales</taxon>
        <taxon>Massarineae</taxon>
        <taxon>Periconiaceae</taxon>
        <taxon>Periconia</taxon>
    </lineage>
</organism>
<dbReference type="STRING" id="97972.A0A2V1EAR3"/>
<evidence type="ECO:0000313" key="3">
    <source>
        <dbReference type="Proteomes" id="UP000244855"/>
    </source>
</evidence>
<dbReference type="Proteomes" id="UP000244855">
    <property type="component" value="Unassembled WGS sequence"/>
</dbReference>
<evidence type="ECO:0000313" key="2">
    <source>
        <dbReference type="EMBL" id="PVI07456.1"/>
    </source>
</evidence>
<feature type="compositionally biased region" description="Low complexity" evidence="1">
    <location>
        <begin position="18"/>
        <end position="29"/>
    </location>
</feature>
<protein>
    <submittedName>
        <fullName evidence="2">Uncharacterized protein</fullName>
    </submittedName>
</protein>
<dbReference type="EMBL" id="KZ805304">
    <property type="protein sequence ID" value="PVI07456.1"/>
    <property type="molecule type" value="Genomic_DNA"/>
</dbReference>